<dbReference type="RefSeq" id="WP_057994228.1">
    <property type="nucleotide sequence ID" value="NZ_JAGGKH010000011.1"/>
</dbReference>
<reference evidence="1 2" key="1">
    <citation type="submission" date="2015-06" db="EMBL/GenBank/DDBJ databases">
        <title>Genome sequencing project of Bacillus galactosidilyticus PL133.</title>
        <authorList>
            <person name="Gaiero J."/>
            <person name="Nicol R."/>
            <person name="Habash M."/>
        </authorList>
    </citation>
    <scope>NUCLEOTIDE SEQUENCE [LARGE SCALE GENOMIC DNA]</scope>
    <source>
        <strain evidence="1 2">PL133</strain>
    </source>
</reference>
<comment type="caution">
    <text evidence="1">The sequence shown here is derived from an EMBL/GenBank/DDBJ whole genome shotgun (WGS) entry which is preliminary data.</text>
</comment>
<organism evidence="1 2">
    <name type="scientific">Lederbergia galactosidilytica</name>
    <dbReference type="NCBI Taxonomy" id="217031"/>
    <lineage>
        <taxon>Bacteria</taxon>
        <taxon>Bacillati</taxon>
        <taxon>Bacillota</taxon>
        <taxon>Bacilli</taxon>
        <taxon>Bacillales</taxon>
        <taxon>Bacillaceae</taxon>
        <taxon>Lederbergia</taxon>
    </lineage>
</organism>
<proteinExistence type="predicted"/>
<dbReference type="EMBL" id="LGPB01000036">
    <property type="protein sequence ID" value="KRG16688.1"/>
    <property type="molecule type" value="Genomic_DNA"/>
</dbReference>
<evidence type="ECO:0008006" key="3">
    <source>
        <dbReference type="Google" id="ProtNLM"/>
    </source>
</evidence>
<sequence>MDHLLARIEKLEYHQTLLMKMIRTDGFEFDRLVIANNLGQAEVEEFLAMCEELSKEMLEQKAEKFIFYAPLFVQFKQRLTPKLDHREVVEACLKQQVFPELMEKLKRNIEG</sequence>
<evidence type="ECO:0000313" key="2">
    <source>
        <dbReference type="Proteomes" id="UP000053881"/>
    </source>
</evidence>
<dbReference type="SUPFAM" id="SSF109915">
    <property type="entry name" value="Hypothetical protein YhaI"/>
    <property type="match status" value="1"/>
</dbReference>
<dbReference type="PATRIC" id="fig|217031.4.peg.1410"/>
<evidence type="ECO:0000313" key="1">
    <source>
        <dbReference type="EMBL" id="KRG16688.1"/>
    </source>
</evidence>
<gene>
    <name evidence="1" type="ORF">ACA29_04225</name>
</gene>
<dbReference type="Proteomes" id="UP000053881">
    <property type="component" value="Unassembled WGS sequence"/>
</dbReference>
<protein>
    <recommendedName>
        <fullName evidence="3">DUF1878 family protein</fullName>
    </recommendedName>
</protein>
<dbReference type="InterPro" id="IPR015058">
    <property type="entry name" value="DUF1878"/>
</dbReference>
<accession>A0A0Q9Y737</accession>
<dbReference type="Pfam" id="PF08963">
    <property type="entry name" value="DUF1878"/>
    <property type="match status" value="1"/>
</dbReference>
<name>A0A0Q9Y737_9BACI</name>
<dbReference type="Gene3D" id="1.10.3750.10">
    <property type="entry name" value="YhaI-like"/>
    <property type="match status" value="1"/>
</dbReference>
<dbReference type="AlphaFoldDB" id="A0A0Q9Y737"/>
<dbReference type="InterPro" id="IPR035945">
    <property type="entry name" value="YhaI-like_sf"/>
</dbReference>